<dbReference type="OrthoDB" id="623670at2759"/>
<dbReference type="InterPro" id="IPR009009">
    <property type="entry name" value="RlpA-like_DPBB"/>
</dbReference>
<sequence>MKLFTLQAVTLVIVAASLSTGVVAQPGSVQTVPAEQGLSSTSGGPGSQPSSVPDAPSEPSDPGNSDTGGSGDSSGSGSGSGSSPDSPPPSSAPPGEGPSSGSDADSSSGSNDKSSSGGGSGGSPTGINKASYYDPGVGTSSCGNNASNGDMVAAINGVKSLGKCGASATVTNTENGKSVTVTIIDECPVCGGFKIDLSQGAFEAIGDPTKGILDVKVVM</sequence>
<feature type="compositionally biased region" description="Gly residues" evidence="2">
    <location>
        <begin position="66"/>
        <end position="80"/>
    </location>
</feature>
<feature type="region of interest" description="Disordered" evidence="2">
    <location>
        <begin position="33"/>
        <end position="127"/>
    </location>
</feature>
<dbReference type="Pfam" id="PF03330">
    <property type="entry name" value="DPBB_1"/>
    <property type="match status" value="1"/>
</dbReference>
<dbReference type="PANTHER" id="PTHR31836">
    <property type="match status" value="1"/>
</dbReference>
<keyword evidence="1 3" id="KW-0732">Signal</keyword>
<evidence type="ECO:0000259" key="4">
    <source>
        <dbReference type="Pfam" id="PF03330"/>
    </source>
</evidence>
<evidence type="ECO:0000256" key="3">
    <source>
        <dbReference type="SAM" id="SignalP"/>
    </source>
</evidence>
<dbReference type="CDD" id="cd22191">
    <property type="entry name" value="DPBB_RlpA_EXP_N-like"/>
    <property type="match status" value="1"/>
</dbReference>
<gene>
    <name evidence="5" type="ORF">H4219_000207</name>
</gene>
<evidence type="ECO:0000313" key="5">
    <source>
        <dbReference type="EMBL" id="KAJ1922345.1"/>
    </source>
</evidence>
<feature type="compositionally biased region" description="Pro residues" evidence="2">
    <location>
        <begin position="85"/>
        <end position="96"/>
    </location>
</feature>
<dbReference type="InterPro" id="IPR051477">
    <property type="entry name" value="Expansin_CellWall"/>
</dbReference>
<dbReference type="AlphaFoldDB" id="A0A9W8DXG2"/>
<evidence type="ECO:0000256" key="2">
    <source>
        <dbReference type="SAM" id="MobiDB-lite"/>
    </source>
</evidence>
<keyword evidence="6" id="KW-1185">Reference proteome</keyword>
<dbReference type="SUPFAM" id="SSF50685">
    <property type="entry name" value="Barwin-like endoglucanases"/>
    <property type="match status" value="1"/>
</dbReference>
<evidence type="ECO:0000313" key="6">
    <source>
        <dbReference type="Proteomes" id="UP001150538"/>
    </source>
</evidence>
<feature type="signal peptide" evidence="3">
    <location>
        <begin position="1"/>
        <end position="24"/>
    </location>
</feature>
<evidence type="ECO:0000256" key="1">
    <source>
        <dbReference type="ARBA" id="ARBA00022729"/>
    </source>
</evidence>
<feature type="compositionally biased region" description="Low complexity" evidence="2">
    <location>
        <begin position="97"/>
        <end position="115"/>
    </location>
</feature>
<proteinExistence type="predicted"/>
<dbReference type="PANTHER" id="PTHR31836:SF21">
    <property type="entry name" value="EXPANSIN-LIKE PROTEIN 7"/>
    <property type="match status" value="1"/>
</dbReference>
<comment type="caution">
    <text evidence="5">The sequence shown here is derived from an EMBL/GenBank/DDBJ whole genome shotgun (WGS) entry which is preliminary data.</text>
</comment>
<name>A0A9W8DXG2_9FUNG</name>
<feature type="compositionally biased region" description="Low complexity" evidence="2">
    <location>
        <begin position="36"/>
        <end position="51"/>
    </location>
</feature>
<dbReference type="Proteomes" id="UP001150538">
    <property type="component" value="Unassembled WGS sequence"/>
</dbReference>
<feature type="domain" description="RlpA-like protein double-psi beta-barrel" evidence="4">
    <location>
        <begin position="129"/>
        <end position="217"/>
    </location>
</feature>
<dbReference type="InterPro" id="IPR036908">
    <property type="entry name" value="RlpA-like_sf"/>
</dbReference>
<dbReference type="EMBL" id="JANBPU010000001">
    <property type="protein sequence ID" value="KAJ1922345.1"/>
    <property type="molecule type" value="Genomic_DNA"/>
</dbReference>
<dbReference type="Gene3D" id="2.40.40.10">
    <property type="entry name" value="RlpA-like domain"/>
    <property type="match status" value="1"/>
</dbReference>
<organism evidence="5 6">
    <name type="scientific">Mycoemilia scoparia</name>
    <dbReference type="NCBI Taxonomy" id="417184"/>
    <lineage>
        <taxon>Eukaryota</taxon>
        <taxon>Fungi</taxon>
        <taxon>Fungi incertae sedis</taxon>
        <taxon>Zoopagomycota</taxon>
        <taxon>Kickxellomycotina</taxon>
        <taxon>Kickxellomycetes</taxon>
        <taxon>Kickxellales</taxon>
        <taxon>Kickxellaceae</taxon>
        <taxon>Mycoemilia</taxon>
    </lineage>
</organism>
<protein>
    <recommendedName>
        <fullName evidence="4">RlpA-like protein double-psi beta-barrel domain-containing protein</fullName>
    </recommendedName>
</protein>
<accession>A0A9W8DXG2</accession>
<reference evidence="5" key="1">
    <citation type="submission" date="2022-07" db="EMBL/GenBank/DDBJ databases">
        <title>Phylogenomic reconstructions and comparative analyses of Kickxellomycotina fungi.</title>
        <authorList>
            <person name="Reynolds N.K."/>
            <person name="Stajich J.E."/>
            <person name="Barry K."/>
            <person name="Grigoriev I.V."/>
            <person name="Crous P."/>
            <person name="Smith M.E."/>
        </authorList>
    </citation>
    <scope>NUCLEOTIDE SEQUENCE</scope>
    <source>
        <strain evidence="5">NBRC 100468</strain>
    </source>
</reference>
<feature type="chain" id="PRO_5040840618" description="RlpA-like protein double-psi beta-barrel domain-containing protein" evidence="3">
    <location>
        <begin position="25"/>
        <end position="219"/>
    </location>
</feature>